<dbReference type="RefSeq" id="WP_344215453.1">
    <property type="nucleotide sequence ID" value="NZ_BAAAOS010000020.1"/>
</dbReference>
<protein>
    <recommendedName>
        <fullName evidence="3">Tachylectin</fullName>
    </recommendedName>
</protein>
<gene>
    <name evidence="1" type="ORF">GCM10009789_37040</name>
</gene>
<evidence type="ECO:0000313" key="2">
    <source>
        <dbReference type="Proteomes" id="UP001500393"/>
    </source>
</evidence>
<dbReference type="Proteomes" id="UP001500393">
    <property type="component" value="Unassembled WGS sequence"/>
</dbReference>
<reference evidence="2" key="1">
    <citation type="journal article" date="2019" name="Int. J. Syst. Evol. Microbiol.">
        <title>The Global Catalogue of Microorganisms (GCM) 10K type strain sequencing project: providing services to taxonomists for standard genome sequencing and annotation.</title>
        <authorList>
            <consortium name="The Broad Institute Genomics Platform"/>
            <consortium name="The Broad Institute Genome Sequencing Center for Infectious Disease"/>
            <person name="Wu L."/>
            <person name="Ma J."/>
        </authorList>
    </citation>
    <scope>NUCLEOTIDE SEQUENCE [LARGE SCALE GENOMIC DNA]</scope>
    <source>
        <strain evidence="2">JCM 14969</strain>
    </source>
</reference>
<organism evidence="1 2">
    <name type="scientific">Kribbella sancticallisti</name>
    <dbReference type="NCBI Taxonomy" id="460087"/>
    <lineage>
        <taxon>Bacteria</taxon>
        <taxon>Bacillati</taxon>
        <taxon>Actinomycetota</taxon>
        <taxon>Actinomycetes</taxon>
        <taxon>Propionibacteriales</taxon>
        <taxon>Kribbellaceae</taxon>
        <taxon>Kribbella</taxon>
    </lineage>
</organism>
<evidence type="ECO:0008006" key="3">
    <source>
        <dbReference type="Google" id="ProtNLM"/>
    </source>
</evidence>
<dbReference type="EMBL" id="BAAAOS010000020">
    <property type="protein sequence ID" value="GAA1579859.1"/>
    <property type="molecule type" value="Genomic_DNA"/>
</dbReference>
<proteinExistence type="predicted"/>
<keyword evidence="2" id="KW-1185">Reference proteome</keyword>
<sequence>MRGQSSGQYDAQSPARHRALTRATAVAALLLAGATQALPSSAGARSSGASETTDAAAAACQLDAGAVTAGGDHRSQLFASTAPVRRVHDVIRGRGVFSPGHVRLSSEMLQLPATGYTVMSGYVVLGSALYQLNYPVFAGDDRPYEVMLDRIGGGWDPFVALTNSRPVASEGTSATERLYGLRNDGTLYRWTIVHRIGQRPVYRAASYPGFQAVKVMTLLSRTSTYDTLLVTTRGGALYTVRIPLTSPMRPVVKVIRSSTWQGFEALMGSRCGQYGTLLLGIDKNTGSGYLYAVGHANGTATVIRGLGKVPGTFGDPVDFRWAHYNERPLYGE</sequence>
<comment type="caution">
    <text evidence="1">The sequence shown here is derived from an EMBL/GenBank/DDBJ whole genome shotgun (WGS) entry which is preliminary data.</text>
</comment>
<evidence type="ECO:0000313" key="1">
    <source>
        <dbReference type="EMBL" id="GAA1579859.1"/>
    </source>
</evidence>
<accession>A0ABP4PJD9</accession>
<name>A0ABP4PJD9_9ACTN</name>